<evidence type="ECO:0000256" key="7">
    <source>
        <dbReference type="ARBA" id="ARBA00038345"/>
    </source>
</evidence>
<organism evidence="13 14">
    <name type="scientific">Candidatus Brocadia carolinensis</name>
    <dbReference type="NCBI Taxonomy" id="1004156"/>
    <lineage>
        <taxon>Bacteria</taxon>
        <taxon>Pseudomonadati</taxon>
        <taxon>Planctomycetota</taxon>
        <taxon>Candidatus Brocadiia</taxon>
        <taxon>Candidatus Brocadiales</taxon>
        <taxon>Candidatus Brocadiaceae</taxon>
        <taxon>Candidatus Brocadia</taxon>
    </lineage>
</organism>
<dbReference type="InterPro" id="IPR011761">
    <property type="entry name" value="ATP-grasp"/>
</dbReference>
<dbReference type="EC" id="6.3.4.13" evidence="2"/>
<dbReference type="InterPro" id="IPR011054">
    <property type="entry name" value="Rudment_hybrid_motif"/>
</dbReference>
<keyword evidence="5" id="KW-0658">Purine biosynthesis</keyword>
<proteinExistence type="inferred from homology"/>
<dbReference type="GO" id="GO:0004637">
    <property type="term" value="F:phosphoribosylamine-glycine ligase activity"/>
    <property type="evidence" value="ECO:0007669"/>
    <property type="project" value="UniProtKB-EC"/>
</dbReference>
<keyword evidence="11" id="KW-0812">Transmembrane</keyword>
<evidence type="ECO:0000256" key="1">
    <source>
        <dbReference type="ARBA" id="ARBA00005174"/>
    </source>
</evidence>
<evidence type="ECO:0000256" key="11">
    <source>
        <dbReference type="SAM" id="Phobius"/>
    </source>
</evidence>
<keyword evidence="11" id="KW-1133">Transmembrane helix</keyword>
<comment type="caution">
    <text evidence="13">The sequence shown here is derived from an EMBL/GenBank/DDBJ whole genome shotgun (WGS) entry which is preliminary data.</text>
</comment>
<dbReference type="InterPro" id="IPR000115">
    <property type="entry name" value="PRibGlycinamide_synth"/>
</dbReference>
<dbReference type="UniPathway" id="UPA00074">
    <property type="reaction ID" value="UER00125"/>
</dbReference>
<dbReference type="STRING" id="1004156.AYP45_14690"/>
<evidence type="ECO:0000256" key="9">
    <source>
        <dbReference type="ARBA" id="ARBA00042864"/>
    </source>
</evidence>
<dbReference type="GO" id="GO:0006189">
    <property type="term" value="P:'de novo' IMP biosynthetic process"/>
    <property type="evidence" value="ECO:0007669"/>
    <property type="project" value="UniProtKB-UniPathway"/>
</dbReference>
<evidence type="ECO:0000259" key="12">
    <source>
        <dbReference type="PROSITE" id="PS50975"/>
    </source>
</evidence>
<reference evidence="13 14" key="1">
    <citation type="journal article" date="2017" name="Water Res.">
        <title>Discovery and metagenomic analysis of an anammox bacterial enrichment related to Candidatus "Brocadia caroliniensis" in a full-scale glycerol-fed nitritation-denitritation separate centrate treatment process.</title>
        <authorList>
            <person name="Park H."/>
            <person name="Brotto A.C."/>
            <person name="van Loosdrecht M.C."/>
            <person name="Chandran K."/>
        </authorList>
    </citation>
    <scope>NUCLEOTIDE SEQUENCE [LARGE SCALE GENOMIC DNA]</scope>
    <source>
        <strain evidence="13">26THWARD</strain>
    </source>
</reference>
<evidence type="ECO:0000256" key="2">
    <source>
        <dbReference type="ARBA" id="ARBA00013255"/>
    </source>
</evidence>
<dbReference type="PROSITE" id="PS50975">
    <property type="entry name" value="ATP_GRASP"/>
    <property type="match status" value="1"/>
</dbReference>
<dbReference type="Pfam" id="PF02843">
    <property type="entry name" value="GARS_C"/>
    <property type="match status" value="1"/>
</dbReference>
<dbReference type="PANTHER" id="PTHR43472">
    <property type="entry name" value="PHOSPHORIBOSYLAMINE--GLYCINE LIGASE"/>
    <property type="match status" value="1"/>
</dbReference>
<evidence type="ECO:0000256" key="10">
    <source>
        <dbReference type="PROSITE-ProRule" id="PRU00409"/>
    </source>
</evidence>
<dbReference type="Gene3D" id="3.30.470.20">
    <property type="entry name" value="ATP-grasp fold, B domain"/>
    <property type="match status" value="1"/>
</dbReference>
<dbReference type="Proteomes" id="UP000189681">
    <property type="component" value="Unassembled WGS sequence"/>
</dbReference>
<evidence type="ECO:0000313" key="13">
    <source>
        <dbReference type="EMBL" id="OOP55439.1"/>
    </source>
</evidence>
<keyword evidence="3 13" id="KW-0436">Ligase</keyword>
<comment type="similarity">
    <text evidence="7">Belongs to the GARS family.</text>
</comment>
<name>A0A1V4AQQ8_9BACT</name>
<dbReference type="AlphaFoldDB" id="A0A1V4AQQ8"/>
<feature type="domain" description="ATP-grasp" evidence="12">
    <location>
        <begin position="108"/>
        <end position="310"/>
    </location>
</feature>
<keyword evidence="11" id="KW-0472">Membrane</keyword>
<evidence type="ECO:0000256" key="4">
    <source>
        <dbReference type="ARBA" id="ARBA00022741"/>
    </source>
</evidence>
<dbReference type="SMART" id="SM01210">
    <property type="entry name" value="GARS_C"/>
    <property type="match status" value="1"/>
</dbReference>
<protein>
    <recommendedName>
        <fullName evidence="2">phosphoribosylamine--glycine ligase</fullName>
        <ecNumber evidence="2">6.3.4.13</ecNumber>
    </recommendedName>
    <alternativeName>
        <fullName evidence="8">Glycinamide ribonucleotide synthetase</fullName>
    </alternativeName>
    <alternativeName>
        <fullName evidence="9">Phosphoribosylglycinamide synthetase</fullName>
    </alternativeName>
</protein>
<keyword evidence="6 10" id="KW-0067">ATP-binding</keyword>
<dbReference type="EMBL" id="AYTS01000145">
    <property type="protein sequence ID" value="OOP55439.1"/>
    <property type="molecule type" value="Genomic_DNA"/>
</dbReference>
<dbReference type="Gene3D" id="3.90.600.10">
    <property type="entry name" value="Phosphoribosylglycinamide synthetase, C-terminal domain"/>
    <property type="match status" value="1"/>
</dbReference>
<comment type="pathway">
    <text evidence="1">Purine metabolism; IMP biosynthesis via de novo pathway; N(1)-(5-phospho-D-ribosyl)glycinamide from 5-phospho-alpha-D-ribose 1-diphosphate: step 2/2.</text>
</comment>
<dbReference type="GO" id="GO:0009113">
    <property type="term" value="P:purine nucleobase biosynthetic process"/>
    <property type="evidence" value="ECO:0007669"/>
    <property type="project" value="InterPro"/>
</dbReference>
<feature type="transmembrane region" description="Helical" evidence="11">
    <location>
        <begin position="12"/>
        <end position="29"/>
    </location>
</feature>
<evidence type="ECO:0000256" key="5">
    <source>
        <dbReference type="ARBA" id="ARBA00022755"/>
    </source>
</evidence>
<keyword evidence="4 10" id="KW-0547">Nucleotide-binding</keyword>
<dbReference type="GO" id="GO:0005524">
    <property type="term" value="F:ATP binding"/>
    <property type="evidence" value="ECO:0007669"/>
    <property type="project" value="UniProtKB-UniRule"/>
</dbReference>
<dbReference type="SUPFAM" id="SSF51246">
    <property type="entry name" value="Rudiment single hybrid motif"/>
    <property type="match status" value="1"/>
</dbReference>
<evidence type="ECO:0000313" key="14">
    <source>
        <dbReference type="Proteomes" id="UP000189681"/>
    </source>
</evidence>
<evidence type="ECO:0000256" key="8">
    <source>
        <dbReference type="ARBA" id="ARBA00042242"/>
    </source>
</evidence>
<dbReference type="InterPro" id="IPR037123">
    <property type="entry name" value="PRibGlycinamide_synth_C_sf"/>
</dbReference>
<dbReference type="PANTHER" id="PTHR43472:SF1">
    <property type="entry name" value="PHOSPHORIBOSYLAMINE--GLYCINE LIGASE, CHLOROPLASTIC"/>
    <property type="match status" value="1"/>
</dbReference>
<sequence>MNEQKTVTPKNFLFVTISALIADIAWHVAREGHNVKFYTESEEDKEVGDGFVQKVANWETEVAWADVIVFDDVLGQGTKAQRLRQQGKNVVGGTPYTDKLEDDRSFGQEELKKYGIPIIPYKEFTNFGDAMTYVHQNPGRYVIKPSGESQNTKGLLFVGEEEDGKDVIQVLDDYKKALAKKIPVFQLQKRITGVEIAVGAFFNGKEFVLPINVNFEHKKLFPGNLGPSTGEMGTAMFWSGPNKIFNATLKKFEQKLAEEQYVGYVDINCIVNNSGIYPLEWTSRFGYPTISIQQEGMLTPIGEFLHGIATGRLKEIKIKKGFQIGVRLVVPPFPFKDKETFRIKSKDAIIHFKKKPAEGIHIEDVKLVNDEWIITGNTGVVLIVCGTGQTMREAQAQVYKRIKNIIIPHVYYRDDIGERWFEDSDKLHTWGYLRET</sequence>
<dbReference type="Pfam" id="PF01071">
    <property type="entry name" value="GARS_A"/>
    <property type="match status" value="1"/>
</dbReference>
<dbReference type="GO" id="GO:0046872">
    <property type="term" value="F:metal ion binding"/>
    <property type="evidence" value="ECO:0007669"/>
    <property type="project" value="InterPro"/>
</dbReference>
<dbReference type="SUPFAM" id="SSF56059">
    <property type="entry name" value="Glutathione synthetase ATP-binding domain-like"/>
    <property type="match status" value="1"/>
</dbReference>
<dbReference type="InterPro" id="IPR020561">
    <property type="entry name" value="PRibGlycinamid_synth_ATP-grasp"/>
</dbReference>
<dbReference type="SMART" id="SM01209">
    <property type="entry name" value="GARS_A"/>
    <property type="match status" value="1"/>
</dbReference>
<evidence type="ECO:0000256" key="3">
    <source>
        <dbReference type="ARBA" id="ARBA00022598"/>
    </source>
</evidence>
<gene>
    <name evidence="13" type="ORF">AYP45_14690</name>
</gene>
<evidence type="ECO:0000256" key="6">
    <source>
        <dbReference type="ARBA" id="ARBA00022840"/>
    </source>
</evidence>
<accession>A0A1V4AQQ8</accession>
<dbReference type="InterPro" id="IPR020560">
    <property type="entry name" value="PRibGlycinamide_synth_C-dom"/>
</dbReference>